<evidence type="ECO:0008006" key="6">
    <source>
        <dbReference type="Google" id="ProtNLM"/>
    </source>
</evidence>
<dbReference type="EMBL" id="JAAKZV010000105">
    <property type="protein sequence ID" value="NGN66674.1"/>
    <property type="molecule type" value="Genomic_DNA"/>
</dbReference>
<dbReference type="RefSeq" id="WP_165239983.1">
    <property type="nucleotide sequence ID" value="NZ_JAAKZV010000105.1"/>
</dbReference>
<feature type="compositionally biased region" description="Polar residues" evidence="1">
    <location>
        <begin position="665"/>
        <end position="679"/>
    </location>
</feature>
<keyword evidence="2" id="KW-0472">Membrane</keyword>
<evidence type="ECO:0000256" key="1">
    <source>
        <dbReference type="SAM" id="MobiDB-lite"/>
    </source>
</evidence>
<organism evidence="4 5">
    <name type="scientific">Streptomyces coryli</name>
    <dbReference type="NCBI Taxonomy" id="1128680"/>
    <lineage>
        <taxon>Bacteria</taxon>
        <taxon>Bacillati</taxon>
        <taxon>Actinomycetota</taxon>
        <taxon>Actinomycetes</taxon>
        <taxon>Kitasatosporales</taxon>
        <taxon>Streptomycetaceae</taxon>
        <taxon>Streptomyces</taxon>
    </lineage>
</organism>
<feature type="compositionally biased region" description="Gly residues" evidence="1">
    <location>
        <begin position="682"/>
        <end position="699"/>
    </location>
</feature>
<feature type="region of interest" description="Disordered" evidence="1">
    <location>
        <begin position="660"/>
        <end position="749"/>
    </location>
</feature>
<evidence type="ECO:0000256" key="3">
    <source>
        <dbReference type="SAM" id="SignalP"/>
    </source>
</evidence>
<gene>
    <name evidence="4" type="ORF">G5C51_22565</name>
</gene>
<reference evidence="4 5" key="1">
    <citation type="submission" date="2020-02" db="EMBL/GenBank/DDBJ databases">
        <title>Whole-genome analyses of novel actinobacteria.</title>
        <authorList>
            <person name="Sahin N."/>
        </authorList>
    </citation>
    <scope>NUCLEOTIDE SEQUENCE [LARGE SCALE GENOMIC DNA]</scope>
    <source>
        <strain evidence="4 5">A7024</strain>
    </source>
</reference>
<keyword evidence="3" id="KW-0732">Signal</keyword>
<evidence type="ECO:0000256" key="2">
    <source>
        <dbReference type="SAM" id="Phobius"/>
    </source>
</evidence>
<feature type="chain" id="PRO_5026194688" description="LPXTG cell wall anchor domain-containing protein" evidence="3">
    <location>
        <begin position="24"/>
        <end position="781"/>
    </location>
</feature>
<feature type="signal peptide" evidence="3">
    <location>
        <begin position="1"/>
        <end position="23"/>
    </location>
</feature>
<feature type="compositionally biased region" description="Polar residues" evidence="1">
    <location>
        <begin position="292"/>
        <end position="307"/>
    </location>
</feature>
<sequence length="781" mass="87154">MALLTSIGVLLSGMPALVGNAAAAPGLTGKRCDQLYLNRKYDAPVAGSGIQGKNQQYSVSPERDWSAYSADNPARAFDGLKAPNAAQKKLAGNTQSAVDKWKAKYEKTGNIKYRVLEIYARYEQNIARNNSRTIRDFSRYVDVRIAGNEFNRTKGHAFGRRMTQQFKLVGPDWLCEVRVKVTDRNGKPVIDPKTKKQAVRIYDFYNKKTKELGEFKSNGKHIPKQLRWDRHILRSPGFRDHSLRMVMGERVAQNTREAYKKLNGQIQRETGRSNGVTIREQRSAAVPRWKPNQYTRHNPHFNPSPSRVGTGGPLTDAAYRQGQSRAEARALQKMYQDANTRGGFGRPGGVDFSTLELNYVGNVTKGKGIDYSFKADYVKNEDAEPGYGGEKALGLSSDAFFTWLALSPDRMWVNLNPDQPDKIMDSAFAKTDAGRVLLEADMEMKRDWARTLNPKQSPGREYMNAAPKVDGVPCFSPIRNWIVPERAKVRQQDGGIYILDAPLKVNTAKMDFDAVPADHCSSKLTDQQKQYSVELMQRMITPEVQKKVNNDPKYKDLRTVYRSRVAAEFVRQQDAKQATDFRKIINSNNLKRWPLRAPHQNWDKRTVWKQARKSFLEGEYTYEWTNGGRIYTYTVGGVDFSKSPKRNVSRVRFNLEKPRLDETTKTSVQSETAYRNTETAYLGGGGSGRTAPGGGGDDPGPGDPTPSDPTPSPSDGTDRPSTPPATQRPSDSPGDQAGDGELGDTGSDTPVGLIAGIAAALAAIGGGLTWWMRRRRMVTED</sequence>
<proteinExistence type="predicted"/>
<accession>A0A6G4U3D2</accession>
<evidence type="ECO:0000313" key="5">
    <source>
        <dbReference type="Proteomes" id="UP000481583"/>
    </source>
</evidence>
<evidence type="ECO:0000313" key="4">
    <source>
        <dbReference type="EMBL" id="NGN66674.1"/>
    </source>
</evidence>
<protein>
    <recommendedName>
        <fullName evidence="6">LPXTG cell wall anchor domain-containing protein</fullName>
    </recommendedName>
</protein>
<feature type="compositionally biased region" description="Pro residues" evidence="1">
    <location>
        <begin position="701"/>
        <end position="712"/>
    </location>
</feature>
<name>A0A6G4U3D2_9ACTN</name>
<feature type="transmembrane region" description="Helical" evidence="2">
    <location>
        <begin position="751"/>
        <end position="771"/>
    </location>
</feature>
<feature type="region of interest" description="Disordered" evidence="1">
    <location>
        <begin position="291"/>
        <end position="310"/>
    </location>
</feature>
<keyword evidence="2" id="KW-1133">Transmembrane helix</keyword>
<keyword evidence="5" id="KW-1185">Reference proteome</keyword>
<dbReference type="Proteomes" id="UP000481583">
    <property type="component" value="Unassembled WGS sequence"/>
</dbReference>
<dbReference type="AlphaFoldDB" id="A0A6G4U3D2"/>
<keyword evidence="2" id="KW-0812">Transmembrane</keyword>
<comment type="caution">
    <text evidence="4">The sequence shown here is derived from an EMBL/GenBank/DDBJ whole genome shotgun (WGS) entry which is preliminary data.</text>
</comment>